<protein>
    <submittedName>
        <fullName evidence="2">Uncharacterized protein</fullName>
    </submittedName>
</protein>
<organism evidence="2 3">
    <name type="scientific">Dendrobium thyrsiflorum</name>
    <name type="common">Pinecone-like raceme dendrobium</name>
    <name type="synonym">Orchid</name>
    <dbReference type="NCBI Taxonomy" id="117978"/>
    <lineage>
        <taxon>Eukaryota</taxon>
        <taxon>Viridiplantae</taxon>
        <taxon>Streptophyta</taxon>
        <taxon>Embryophyta</taxon>
        <taxon>Tracheophyta</taxon>
        <taxon>Spermatophyta</taxon>
        <taxon>Magnoliopsida</taxon>
        <taxon>Liliopsida</taxon>
        <taxon>Asparagales</taxon>
        <taxon>Orchidaceae</taxon>
        <taxon>Epidendroideae</taxon>
        <taxon>Malaxideae</taxon>
        <taxon>Dendrobiinae</taxon>
        <taxon>Dendrobium</taxon>
    </lineage>
</organism>
<sequence>MIKRKEQVNELLSLSLLLSLLLWTMVKNHTQIRFLQNTRYVIYMEGALLRHQKIKEVEAKEGCSKDKLSELIKENIKSYDDHQKHITKIVSSFKHLSSIAERIVRESLKDEEIQKLNEENQKLTEDLNVIRKQYEEPEKRNDEKKAAEINKVMGITWSVYNVDNMTTFQHTFFKLRRTGYCGKAILGIEAFLSKNAISSCTFAVTNLPNNDNINNAN</sequence>
<gene>
    <name evidence="2" type="ORF">M5K25_022697</name>
</gene>
<evidence type="ECO:0000256" key="1">
    <source>
        <dbReference type="SAM" id="Coils"/>
    </source>
</evidence>
<dbReference type="AlphaFoldDB" id="A0ABD0UD17"/>
<dbReference type="EMBL" id="JANQDX010000017">
    <property type="protein sequence ID" value="KAL0908217.1"/>
    <property type="molecule type" value="Genomic_DNA"/>
</dbReference>
<comment type="caution">
    <text evidence="2">The sequence shown here is derived from an EMBL/GenBank/DDBJ whole genome shotgun (WGS) entry which is preliminary data.</text>
</comment>
<accession>A0ABD0UD17</accession>
<dbReference type="Proteomes" id="UP001552299">
    <property type="component" value="Unassembled WGS sequence"/>
</dbReference>
<keyword evidence="3" id="KW-1185">Reference proteome</keyword>
<name>A0ABD0UD17_DENTH</name>
<feature type="coiled-coil region" evidence="1">
    <location>
        <begin position="106"/>
        <end position="133"/>
    </location>
</feature>
<proteinExistence type="predicted"/>
<keyword evidence="1" id="KW-0175">Coiled coil</keyword>
<reference evidence="2 3" key="1">
    <citation type="journal article" date="2024" name="Plant Biotechnol. J.">
        <title>Dendrobium thyrsiflorum genome and its molecular insights into genes involved in important horticultural traits.</title>
        <authorList>
            <person name="Chen B."/>
            <person name="Wang J.Y."/>
            <person name="Zheng P.J."/>
            <person name="Li K.L."/>
            <person name="Liang Y.M."/>
            <person name="Chen X.F."/>
            <person name="Zhang C."/>
            <person name="Zhao X."/>
            <person name="He X."/>
            <person name="Zhang G.Q."/>
            <person name="Liu Z.J."/>
            <person name="Xu Q."/>
        </authorList>
    </citation>
    <scope>NUCLEOTIDE SEQUENCE [LARGE SCALE GENOMIC DNA]</scope>
    <source>
        <strain evidence="2">GZMU011</strain>
    </source>
</reference>
<evidence type="ECO:0000313" key="2">
    <source>
        <dbReference type="EMBL" id="KAL0908217.1"/>
    </source>
</evidence>
<evidence type="ECO:0000313" key="3">
    <source>
        <dbReference type="Proteomes" id="UP001552299"/>
    </source>
</evidence>